<evidence type="ECO:0000313" key="3">
    <source>
        <dbReference type="EMBL" id="HIY20710.1"/>
    </source>
</evidence>
<keyword evidence="1" id="KW-0472">Membrane</keyword>
<dbReference type="PROSITE" id="PS00028">
    <property type="entry name" value="ZINC_FINGER_C2H2_1"/>
    <property type="match status" value="1"/>
</dbReference>
<organism evidence="3 4">
    <name type="scientific">Candidatus Flavonifractor merdigallinarum</name>
    <dbReference type="NCBI Taxonomy" id="2838589"/>
    <lineage>
        <taxon>Bacteria</taxon>
        <taxon>Bacillati</taxon>
        <taxon>Bacillota</taxon>
        <taxon>Clostridia</taxon>
        <taxon>Eubacteriales</taxon>
        <taxon>Oscillospiraceae</taxon>
        <taxon>Flavonifractor</taxon>
    </lineage>
</organism>
<dbReference type="SUPFAM" id="SSF51126">
    <property type="entry name" value="Pectin lyase-like"/>
    <property type="match status" value="1"/>
</dbReference>
<proteinExistence type="predicted"/>
<dbReference type="InterPro" id="IPR026870">
    <property type="entry name" value="Zinc_ribbon_dom"/>
</dbReference>
<reference evidence="3" key="1">
    <citation type="journal article" date="2021" name="PeerJ">
        <title>Extensive microbial diversity within the chicken gut microbiome revealed by metagenomics and culture.</title>
        <authorList>
            <person name="Gilroy R."/>
            <person name="Ravi A."/>
            <person name="Getino M."/>
            <person name="Pursley I."/>
            <person name="Horton D.L."/>
            <person name="Alikhan N.F."/>
            <person name="Baker D."/>
            <person name="Gharbi K."/>
            <person name="Hall N."/>
            <person name="Watson M."/>
            <person name="Adriaenssens E.M."/>
            <person name="Foster-Nyarko E."/>
            <person name="Jarju S."/>
            <person name="Secka A."/>
            <person name="Antonio M."/>
            <person name="Oren A."/>
            <person name="Chaudhuri R.R."/>
            <person name="La Ragione R."/>
            <person name="Hildebrand F."/>
            <person name="Pallen M.J."/>
        </authorList>
    </citation>
    <scope>NUCLEOTIDE SEQUENCE</scope>
    <source>
        <strain evidence="3">ChiBcec16_6824</strain>
    </source>
</reference>
<accession>A0A9D1Y6Z6</accession>
<keyword evidence="1" id="KW-1133">Transmembrane helix</keyword>
<keyword evidence="1" id="KW-0812">Transmembrane</keyword>
<gene>
    <name evidence="3" type="ORF">H9841_02255</name>
</gene>
<dbReference type="EMBL" id="DXDX01000043">
    <property type="protein sequence ID" value="HIY20710.1"/>
    <property type="molecule type" value="Genomic_DNA"/>
</dbReference>
<dbReference type="Pfam" id="PF13240">
    <property type="entry name" value="Zn_Ribbon_1"/>
    <property type="match status" value="1"/>
</dbReference>
<feature type="domain" description="C2H2-type" evidence="2">
    <location>
        <begin position="5"/>
        <end position="27"/>
    </location>
</feature>
<reference evidence="3" key="2">
    <citation type="submission" date="2021-04" db="EMBL/GenBank/DDBJ databases">
        <authorList>
            <person name="Gilroy R."/>
        </authorList>
    </citation>
    <scope>NUCLEOTIDE SEQUENCE</scope>
    <source>
        <strain evidence="3">ChiBcec16_6824</strain>
    </source>
</reference>
<sequence length="420" mass="46713">MEHKCPHCGADLPENAAFCPHCARNVHPRKKTKQPIPLQKKLIVGLLALAVVLAAGAGLWYVNRPYVPQMYDGVGEVYYKSGENTYQLLVAWPNDRCMPAADINQYGRENDATRWPSRFYVNNAATGADAWTEFESLVEQVTVEVVQDESASALLSATEPSHDDYSPDAAMVSYLDFTGSSGEPQVVWTAEMKNGDVIRVWQNLHITPIFTHEYHWQDYPMNTAEELQDLMEQIAEEIAPSDEVILYLPPVTYEGDLELPGRSFEFHGCTDGDQRTILKGSVTMLETGSYKWINYFYDMDFVGDGTNTGITALAKVWAIGCTFTGYQTGLLTQGGAWVNVTECTFTGNEVGFFFNSTGQSATDDRYFDNTFTNNGTAVLLMSVPTDMTLYFDGTTFSGNGTDIDNRCNHSLDTSNAQFSR</sequence>
<name>A0A9D1Y6Z6_9FIRM</name>
<comment type="caution">
    <text evidence="3">The sequence shown here is derived from an EMBL/GenBank/DDBJ whole genome shotgun (WGS) entry which is preliminary data.</text>
</comment>
<evidence type="ECO:0000256" key="1">
    <source>
        <dbReference type="SAM" id="Phobius"/>
    </source>
</evidence>
<feature type="transmembrane region" description="Helical" evidence="1">
    <location>
        <begin position="42"/>
        <end position="62"/>
    </location>
</feature>
<protein>
    <submittedName>
        <fullName evidence="3">Zinc-ribbon domain-containing protein</fullName>
    </submittedName>
</protein>
<dbReference type="AlphaFoldDB" id="A0A9D1Y6Z6"/>
<dbReference type="Proteomes" id="UP000823868">
    <property type="component" value="Unassembled WGS sequence"/>
</dbReference>
<evidence type="ECO:0000313" key="4">
    <source>
        <dbReference type="Proteomes" id="UP000823868"/>
    </source>
</evidence>
<dbReference type="InterPro" id="IPR011050">
    <property type="entry name" value="Pectin_lyase_fold/virulence"/>
</dbReference>
<dbReference type="InterPro" id="IPR013087">
    <property type="entry name" value="Znf_C2H2_type"/>
</dbReference>
<evidence type="ECO:0000259" key="2">
    <source>
        <dbReference type="PROSITE" id="PS00028"/>
    </source>
</evidence>